<dbReference type="AlphaFoldDB" id="A0AAX4HDD5"/>
<dbReference type="GO" id="GO:0005763">
    <property type="term" value="C:mitochondrial small ribosomal subunit"/>
    <property type="evidence" value="ECO:0007669"/>
    <property type="project" value="TreeGrafter"/>
</dbReference>
<sequence length="180" mass="20796">MFTGISARRLIGLVLCRPVTFLPSQRTLFTSSLLKNQFDELKDPEVKPPSNRNTATYFDIDSLIANSPGLQDTTTRNDKFDSFAFGSSLRNPREVAKSINMFGPPAGRSVDVRTGLAPSLLSLKNVLKNDKIREMQNIQSRFIRPAKLQKMKKRIWWKQNFRQQFHYLMIDIRDAKRRGY</sequence>
<dbReference type="GeneID" id="88174099"/>
<dbReference type="EMBL" id="CP138896">
    <property type="protein sequence ID" value="WPK25710.1"/>
    <property type="molecule type" value="Genomic_DNA"/>
</dbReference>
<dbReference type="RefSeq" id="XP_062878092.1">
    <property type="nucleotide sequence ID" value="XM_063022022.1"/>
</dbReference>
<protein>
    <recommendedName>
        <fullName evidence="3">Ribosomal protein S21</fullName>
    </recommendedName>
</protein>
<name>A0AAX4HDD5_9ASCO</name>
<keyword evidence="2" id="KW-1185">Reference proteome</keyword>
<accession>A0AAX4HDD5</accession>
<proteinExistence type="predicted"/>
<dbReference type="InterPro" id="IPR052837">
    <property type="entry name" value="Mitoribosomal_bS21"/>
</dbReference>
<evidence type="ECO:0000313" key="1">
    <source>
        <dbReference type="EMBL" id="WPK25710.1"/>
    </source>
</evidence>
<organism evidence="1 2">
    <name type="scientific">Australozyma saopauloensis</name>
    <dbReference type="NCBI Taxonomy" id="291208"/>
    <lineage>
        <taxon>Eukaryota</taxon>
        <taxon>Fungi</taxon>
        <taxon>Dikarya</taxon>
        <taxon>Ascomycota</taxon>
        <taxon>Saccharomycotina</taxon>
        <taxon>Pichiomycetes</taxon>
        <taxon>Metschnikowiaceae</taxon>
        <taxon>Australozyma</taxon>
    </lineage>
</organism>
<dbReference type="PANTHER" id="PTHR41237:SF1">
    <property type="entry name" value="SMALL RIBOSOMAL SUBUNIT PROTEIN BS21M"/>
    <property type="match status" value="1"/>
</dbReference>
<dbReference type="Proteomes" id="UP001338582">
    <property type="component" value="Chromosome 3"/>
</dbReference>
<dbReference type="KEGG" id="asau:88174099"/>
<reference evidence="1 2" key="1">
    <citation type="submission" date="2023-10" db="EMBL/GenBank/DDBJ databases">
        <title>Draft Genome Sequence of Candida saopaulonensis from a very Premature Infant with Sepsis.</title>
        <authorList>
            <person name="Ning Y."/>
            <person name="Dai R."/>
            <person name="Xiao M."/>
            <person name="Xu Y."/>
            <person name="Yan Q."/>
            <person name="Zhang L."/>
        </authorList>
    </citation>
    <scope>NUCLEOTIDE SEQUENCE [LARGE SCALE GENOMIC DNA]</scope>
    <source>
        <strain evidence="1 2">19XY460</strain>
    </source>
</reference>
<gene>
    <name evidence="1" type="ORF">PUMCH_003035</name>
</gene>
<evidence type="ECO:0008006" key="3">
    <source>
        <dbReference type="Google" id="ProtNLM"/>
    </source>
</evidence>
<evidence type="ECO:0000313" key="2">
    <source>
        <dbReference type="Proteomes" id="UP001338582"/>
    </source>
</evidence>
<dbReference type="GO" id="GO:0003735">
    <property type="term" value="F:structural constituent of ribosome"/>
    <property type="evidence" value="ECO:0007669"/>
    <property type="project" value="TreeGrafter"/>
</dbReference>
<dbReference type="PANTHER" id="PTHR41237">
    <property type="entry name" value="37S RIBOSOMAL PROTEIN MRP21, MITOCHONDRIAL"/>
    <property type="match status" value="1"/>
</dbReference>
<dbReference type="GO" id="GO:0070124">
    <property type="term" value="P:mitochondrial translational initiation"/>
    <property type="evidence" value="ECO:0007669"/>
    <property type="project" value="TreeGrafter"/>
</dbReference>